<evidence type="ECO:0000313" key="1">
    <source>
        <dbReference type="EMBL" id="MBU3031162.1"/>
    </source>
</evidence>
<dbReference type="EMBL" id="JAHKNG010000025">
    <property type="protein sequence ID" value="MBU3031162.1"/>
    <property type="molecule type" value="Genomic_DNA"/>
</dbReference>
<name>A0ABS6AMT8_9RHOB</name>
<proteinExistence type="predicted"/>
<gene>
    <name evidence="1" type="ORF">KNW02_13650</name>
</gene>
<evidence type="ECO:0000313" key="2">
    <source>
        <dbReference type="Proteomes" id="UP001166191"/>
    </source>
</evidence>
<accession>A0ABS6AMT8</accession>
<evidence type="ECO:0008006" key="3">
    <source>
        <dbReference type="Google" id="ProtNLM"/>
    </source>
</evidence>
<comment type="caution">
    <text evidence="1">The sequence shown here is derived from an EMBL/GenBank/DDBJ whole genome shotgun (WGS) entry which is preliminary data.</text>
</comment>
<protein>
    <recommendedName>
        <fullName evidence="3">Nuclease</fullName>
    </recommendedName>
</protein>
<reference evidence="1" key="1">
    <citation type="submission" date="2021-06" db="EMBL/GenBank/DDBJ databases">
        <title>Paracoccus bacterium XHP0099 sp. nov., isolated from the surface waters of the Yellow Sea.</title>
        <authorList>
            <person name="Xue H."/>
            <person name="Zhang D."/>
        </authorList>
    </citation>
    <scope>NUCLEOTIDE SEQUENCE</scope>
    <source>
        <strain evidence="1">XHP0099</strain>
    </source>
</reference>
<dbReference type="Proteomes" id="UP001166191">
    <property type="component" value="Unassembled WGS sequence"/>
</dbReference>
<sequence length="144" mass="15788">MNADWCIDLDHVALKARIISSLSLAAVACYALDPAERFPEYVPWLVPILAPQTIAGPVTHVRDGDTIEVRGQAIRFGSLDCAELGTADGRSAKAVMQQLVRGQSLSCHVTGRRSYDRWIGSCMLPDGTDLAGIMIAQNICRRYW</sequence>
<organism evidence="1 2">
    <name type="scientific">Paracoccus marinaquae</name>
    <dbReference type="NCBI Taxonomy" id="2841926"/>
    <lineage>
        <taxon>Bacteria</taxon>
        <taxon>Pseudomonadati</taxon>
        <taxon>Pseudomonadota</taxon>
        <taxon>Alphaproteobacteria</taxon>
        <taxon>Rhodobacterales</taxon>
        <taxon>Paracoccaceae</taxon>
        <taxon>Paracoccus</taxon>
    </lineage>
</organism>
<keyword evidence="2" id="KW-1185">Reference proteome</keyword>
<dbReference type="RefSeq" id="WP_216033835.1">
    <property type="nucleotide sequence ID" value="NZ_JAHKNG010000025.1"/>
</dbReference>